<dbReference type="PANTHER" id="PTHR30461">
    <property type="entry name" value="DNA-INVERTASE FROM LAMBDOID PROPHAGE"/>
    <property type="match status" value="1"/>
</dbReference>
<evidence type="ECO:0000256" key="1">
    <source>
        <dbReference type="ARBA" id="ARBA00023125"/>
    </source>
</evidence>
<keyword evidence="5" id="KW-1185">Reference proteome</keyword>
<evidence type="ECO:0000256" key="2">
    <source>
        <dbReference type="ARBA" id="ARBA00023172"/>
    </source>
</evidence>
<dbReference type="OrthoDB" id="9769353at2"/>
<sequence>MDSAALYLRSSKDRHDVSLDAQRRELIALAKARNLTIVETFQDAVESGKDDQRPGFQTLLRRMKDKDRSWTFLLALDTSRIARNQYLAHALHFECEKRGIKVLYAKVPETNTVMDVVIRAVMQSFDELHSLMSKEKGLGGMAENVRQGWRAGGRAPLGYRLEHIATGAMRDGAAVTKSRLVRSPEAHKVGAYMTARAAGASRAQAASAAGLRDISDSSLIGMEWNALTYAGHTVWNVHTERLSGGGYKGGTKRRPRADWVIQYDTHDRLIGTEEAEAILARLEKGRPKSYRTKADYLLSGLLLTPEGKAWHDDGDGSYRLAGKGRRISQQAIETAVVAKLQADMISDAFVAELLTEARRMSAAPPDERLKPLRTEVTAMTVKIGKLAGFAAESESPRPFLEKIAELERQRGQIADELRTLEDQQNAADVLRAISEKDIRTLLAGLADHLHEVDREALKEMIGGMVERVELCSTSLNARLHYNFAAGDFVASPRGFEPRFIP</sequence>
<dbReference type="InterPro" id="IPR050639">
    <property type="entry name" value="SSR_resolvase"/>
</dbReference>
<dbReference type="Gene3D" id="3.40.50.1390">
    <property type="entry name" value="Resolvase, N-terminal catalytic domain"/>
    <property type="match status" value="1"/>
</dbReference>
<dbReference type="Pfam" id="PF00239">
    <property type="entry name" value="Resolvase"/>
    <property type="match status" value="1"/>
</dbReference>
<protein>
    <recommendedName>
        <fullName evidence="3">Resolvase/invertase-type recombinase catalytic domain-containing protein</fullName>
    </recommendedName>
</protein>
<dbReference type="PROSITE" id="PS51736">
    <property type="entry name" value="RECOMBINASES_3"/>
    <property type="match status" value="1"/>
</dbReference>
<gene>
    <name evidence="4" type="ORF">SUTH_02637</name>
</gene>
<dbReference type="InterPro" id="IPR036162">
    <property type="entry name" value="Resolvase-like_N_sf"/>
</dbReference>
<evidence type="ECO:0000313" key="4">
    <source>
        <dbReference type="EMBL" id="BAO30419.1"/>
    </source>
</evidence>
<keyword evidence="1" id="KW-0238">DNA-binding</keyword>
<dbReference type="SMART" id="SM00857">
    <property type="entry name" value="Resolvase"/>
    <property type="match status" value="1"/>
</dbReference>
<accession>W0SGK6</accession>
<dbReference type="CDD" id="cd00338">
    <property type="entry name" value="Ser_Recombinase"/>
    <property type="match status" value="1"/>
</dbReference>
<organism evidence="4 5">
    <name type="scientific">Sulfuritalea hydrogenivorans sk43H</name>
    <dbReference type="NCBI Taxonomy" id="1223802"/>
    <lineage>
        <taxon>Bacteria</taxon>
        <taxon>Pseudomonadati</taxon>
        <taxon>Pseudomonadota</taxon>
        <taxon>Betaproteobacteria</taxon>
        <taxon>Nitrosomonadales</taxon>
        <taxon>Sterolibacteriaceae</taxon>
        <taxon>Sulfuritalea</taxon>
    </lineage>
</organism>
<proteinExistence type="predicted"/>
<dbReference type="Proteomes" id="UP000031637">
    <property type="component" value="Chromosome"/>
</dbReference>
<dbReference type="InterPro" id="IPR006119">
    <property type="entry name" value="Resolv_N"/>
</dbReference>
<dbReference type="PANTHER" id="PTHR30461:SF2">
    <property type="entry name" value="SERINE RECOMBINASE PINE-RELATED"/>
    <property type="match status" value="1"/>
</dbReference>
<dbReference type="STRING" id="1223802.SUTH_02637"/>
<dbReference type="GO" id="GO:0003677">
    <property type="term" value="F:DNA binding"/>
    <property type="evidence" value="ECO:0007669"/>
    <property type="project" value="UniProtKB-KW"/>
</dbReference>
<dbReference type="GO" id="GO:0000150">
    <property type="term" value="F:DNA strand exchange activity"/>
    <property type="evidence" value="ECO:0007669"/>
    <property type="project" value="InterPro"/>
</dbReference>
<dbReference type="Gene3D" id="3.90.1750.20">
    <property type="entry name" value="Putative Large Serine Recombinase, Chain B, Domain 2"/>
    <property type="match status" value="1"/>
</dbReference>
<dbReference type="EMBL" id="AP012547">
    <property type="protein sequence ID" value="BAO30419.1"/>
    <property type="molecule type" value="Genomic_DNA"/>
</dbReference>
<name>W0SGK6_9PROT</name>
<evidence type="ECO:0000313" key="5">
    <source>
        <dbReference type="Proteomes" id="UP000031637"/>
    </source>
</evidence>
<evidence type="ECO:0000259" key="3">
    <source>
        <dbReference type="PROSITE" id="PS51736"/>
    </source>
</evidence>
<keyword evidence="2" id="KW-0233">DNA recombination</keyword>
<dbReference type="HOGENOM" id="CLU_543935_0_0_4"/>
<feature type="domain" description="Resolvase/invertase-type recombinase catalytic" evidence="3">
    <location>
        <begin position="3"/>
        <end position="148"/>
    </location>
</feature>
<reference evidence="4 5" key="1">
    <citation type="journal article" date="2014" name="Syst. Appl. Microbiol.">
        <title>Complete genomes of freshwater sulfur oxidizers Sulfuricella denitrificans skB26 and Sulfuritalea hydrogenivorans sk43H: genetic insights into the sulfur oxidation pathway of betaproteobacteria.</title>
        <authorList>
            <person name="Watanabe T."/>
            <person name="Kojima H."/>
            <person name="Fukui M."/>
        </authorList>
    </citation>
    <scope>NUCLEOTIDE SEQUENCE [LARGE SCALE GENOMIC DNA]</scope>
    <source>
        <strain evidence="4">DSM22779</strain>
    </source>
</reference>
<dbReference type="SUPFAM" id="SSF53041">
    <property type="entry name" value="Resolvase-like"/>
    <property type="match status" value="1"/>
</dbReference>
<dbReference type="AlphaFoldDB" id="W0SGK6"/>
<dbReference type="InterPro" id="IPR038109">
    <property type="entry name" value="DNA_bind_recomb_sf"/>
</dbReference>
<dbReference type="KEGG" id="shd:SUTH_02637"/>